<dbReference type="Proteomes" id="UP001140513">
    <property type="component" value="Unassembled WGS sequence"/>
</dbReference>
<organism evidence="2 3">
    <name type="scientific">Didymosphaeria variabile</name>
    <dbReference type="NCBI Taxonomy" id="1932322"/>
    <lineage>
        <taxon>Eukaryota</taxon>
        <taxon>Fungi</taxon>
        <taxon>Dikarya</taxon>
        <taxon>Ascomycota</taxon>
        <taxon>Pezizomycotina</taxon>
        <taxon>Dothideomycetes</taxon>
        <taxon>Pleosporomycetidae</taxon>
        <taxon>Pleosporales</taxon>
        <taxon>Massarineae</taxon>
        <taxon>Didymosphaeriaceae</taxon>
        <taxon>Didymosphaeria</taxon>
    </lineage>
</organism>
<feature type="region of interest" description="Disordered" evidence="1">
    <location>
        <begin position="164"/>
        <end position="183"/>
    </location>
</feature>
<protein>
    <recommendedName>
        <fullName evidence="4">RING-type domain-containing protein</fullName>
    </recommendedName>
</protein>
<comment type="caution">
    <text evidence="2">The sequence shown here is derived from an EMBL/GenBank/DDBJ whole genome shotgun (WGS) entry which is preliminary data.</text>
</comment>
<evidence type="ECO:0000256" key="1">
    <source>
        <dbReference type="SAM" id="MobiDB-lite"/>
    </source>
</evidence>
<dbReference type="GeneID" id="80915237"/>
<evidence type="ECO:0008006" key="4">
    <source>
        <dbReference type="Google" id="ProtNLM"/>
    </source>
</evidence>
<dbReference type="OrthoDB" id="9977870at2759"/>
<proteinExistence type="predicted"/>
<dbReference type="AlphaFoldDB" id="A0A9W9C5Z8"/>
<sequence length="425" mass="46501">MELANLPPATARLAVELQLADINAVMQDLGAGDAYAAFDAMQAGLKAALSLLQDQICAMEILRADHDDRVLFENLVLEERQAEQDHEMARGMCDVTHGGTGHSTPRPAECFEVQEPWLDDTFQDPDARLGGAIAEDYVVNIPEDTFITYLGHGVQRVQQVTDDPAASYAESSTRPVGKGKGRGKGAVDDHVTHTFCSACMEQFTRFDVLELGCKREDDDTYHAYCRSCLVDLFQTSLTDTTLFPPRCCGKYIPVLACVDLLPPALVKQYQDKQLELASPNPVYCSNRYCAKFIKAGDVAADVAPAKTGGNDVRGVGLWSNYSWAVIICDAGAVWDENRLLSVDQMLDEPGNEIAMPEEQETLEADPALDVLNDLQLRVATVAGGFAITNNEEDAGSDGEQLIDSCQHHWKRAYGKDGDLEIYEGL</sequence>
<dbReference type="EMBL" id="JAPEUX010000009">
    <property type="protein sequence ID" value="KAJ4345574.1"/>
    <property type="molecule type" value="Genomic_DNA"/>
</dbReference>
<name>A0A9W9C5Z8_9PLEO</name>
<reference evidence="2" key="1">
    <citation type="submission" date="2022-10" db="EMBL/GenBank/DDBJ databases">
        <title>Tapping the CABI collections for fungal endophytes: first genome assemblies for Collariella, Neodidymelliopsis, Ascochyta clinopodiicola, Didymella pomorum, Didymosphaeria variabile, Neocosmospora piperis and Neocucurbitaria cava.</title>
        <authorList>
            <person name="Hill R."/>
        </authorList>
    </citation>
    <scope>NUCLEOTIDE SEQUENCE</scope>
    <source>
        <strain evidence="2">IMI 356815</strain>
    </source>
</reference>
<accession>A0A9W9C5Z8</accession>
<evidence type="ECO:0000313" key="3">
    <source>
        <dbReference type="Proteomes" id="UP001140513"/>
    </source>
</evidence>
<keyword evidence="3" id="KW-1185">Reference proteome</keyword>
<evidence type="ECO:0000313" key="2">
    <source>
        <dbReference type="EMBL" id="KAJ4345574.1"/>
    </source>
</evidence>
<gene>
    <name evidence="2" type="ORF">N0V89_011707</name>
</gene>
<dbReference type="RefSeq" id="XP_056065738.1">
    <property type="nucleotide sequence ID" value="XM_056220435.1"/>
</dbReference>